<evidence type="ECO:0000313" key="1">
    <source>
        <dbReference type="EMBL" id="PNW77043.1"/>
    </source>
</evidence>
<dbReference type="EMBL" id="CM008971">
    <property type="protein sequence ID" value="PNW77043.1"/>
    <property type="molecule type" value="Genomic_DNA"/>
</dbReference>
<sequence length="217" mass="22750">MTVAHRPPTPCPQAACCRKTPPPQVGRALQPVRGGSGTFFRGYNTPDFVALLRGWGAAIPGINATVDCQLHAASRRCVRVDSINSFIPLFSNGTVALASMVVQGAQQDLLAAVTKLNCTEQQAGSSAEAWFGESADDVRDLYGEYDLNFEAGYCAGGGVTPTALSEAAARAAMEALGPGGSSVYDAAPMRSYLMPGDNATHACIGTGWRSCRRTRCS</sequence>
<organism evidence="1 2">
    <name type="scientific">Chlamydomonas reinhardtii</name>
    <name type="common">Chlamydomonas smithii</name>
    <dbReference type="NCBI Taxonomy" id="3055"/>
    <lineage>
        <taxon>Eukaryota</taxon>
        <taxon>Viridiplantae</taxon>
        <taxon>Chlorophyta</taxon>
        <taxon>core chlorophytes</taxon>
        <taxon>Chlorophyceae</taxon>
        <taxon>CS clade</taxon>
        <taxon>Chlamydomonadales</taxon>
        <taxon>Chlamydomonadaceae</taxon>
        <taxon>Chlamydomonas</taxon>
    </lineage>
</organism>
<accession>A0A2K3D935</accession>
<reference evidence="1 2" key="1">
    <citation type="journal article" date="2007" name="Science">
        <title>The Chlamydomonas genome reveals the evolution of key animal and plant functions.</title>
        <authorList>
            <person name="Merchant S.S."/>
            <person name="Prochnik S.E."/>
            <person name="Vallon O."/>
            <person name="Harris E.H."/>
            <person name="Karpowicz S.J."/>
            <person name="Witman G.B."/>
            <person name="Terry A."/>
            <person name="Salamov A."/>
            <person name="Fritz-Laylin L.K."/>
            <person name="Marechal-Drouard L."/>
            <person name="Marshall W.F."/>
            <person name="Qu L.H."/>
            <person name="Nelson D.R."/>
            <person name="Sanderfoot A.A."/>
            <person name="Spalding M.H."/>
            <person name="Kapitonov V.V."/>
            <person name="Ren Q."/>
            <person name="Ferris P."/>
            <person name="Lindquist E."/>
            <person name="Shapiro H."/>
            <person name="Lucas S.M."/>
            <person name="Grimwood J."/>
            <person name="Schmutz J."/>
            <person name="Cardol P."/>
            <person name="Cerutti H."/>
            <person name="Chanfreau G."/>
            <person name="Chen C.L."/>
            <person name="Cognat V."/>
            <person name="Croft M.T."/>
            <person name="Dent R."/>
            <person name="Dutcher S."/>
            <person name="Fernandez E."/>
            <person name="Fukuzawa H."/>
            <person name="Gonzalez-Ballester D."/>
            <person name="Gonzalez-Halphen D."/>
            <person name="Hallmann A."/>
            <person name="Hanikenne M."/>
            <person name="Hippler M."/>
            <person name="Inwood W."/>
            <person name="Jabbari K."/>
            <person name="Kalanon M."/>
            <person name="Kuras R."/>
            <person name="Lefebvre P.A."/>
            <person name="Lemaire S.D."/>
            <person name="Lobanov A.V."/>
            <person name="Lohr M."/>
            <person name="Manuell A."/>
            <person name="Meier I."/>
            <person name="Mets L."/>
            <person name="Mittag M."/>
            <person name="Mittelmeier T."/>
            <person name="Moroney J.V."/>
            <person name="Moseley J."/>
            <person name="Napoli C."/>
            <person name="Nedelcu A.M."/>
            <person name="Niyogi K."/>
            <person name="Novoselov S.V."/>
            <person name="Paulsen I.T."/>
            <person name="Pazour G."/>
            <person name="Purton S."/>
            <person name="Ral J.P."/>
            <person name="Riano-Pachon D.M."/>
            <person name="Riekhof W."/>
            <person name="Rymarquis L."/>
            <person name="Schroda M."/>
            <person name="Stern D."/>
            <person name="Umen J."/>
            <person name="Willows R."/>
            <person name="Wilson N."/>
            <person name="Zimmer S.L."/>
            <person name="Allmer J."/>
            <person name="Balk J."/>
            <person name="Bisova K."/>
            <person name="Chen C.J."/>
            <person name="Elias M."/>
            <person name="Gendler K."/>
            <person name="Hauser C."/>
            <person name="Lamb M.R."/>
            <person name="Ledford H."/>
            <person name="Long J.C."/>
            <person name="Minagawa J."/>
            <person name="Page M.D."/>
            <person name="Pan J."/>
            <person name="Pootakham W."/>
            <person name="Roje S."/>
            <person name="Rose A."/>
            <person name="Stahlberg E."/>
            <person name="Terauchi A.M."/>
            <person name="Yang P."/>
            <person name="Ball S."/>
            <person name="Bowler C."/>
            <person name="Dieckmann C.L."/>
            <person name="Gladyshev V.N."/>
            <person name="Green P."/>
            <person name="Jorgensen R."/>
            <person name="Mayfield S."/>
            <person name="Mueller-Roeber B."/>
            <person name="Rajamani S."/>
            <person name="Sayre R.T."/>
            <person name="Brokstein P."/>
            <person name="Dubchak I."/>
            <person name="Goodstein D."/>
            <person name="Hornick L."/>
            <person name="Huang Y.W."/>
            <person name="Jhaveri J."/>
            <person name="Luo Y."/>
            <person name="Martinez D."/>
            <person name="Ngau W.C."/>
            <person name="Otillar B."/>
            <person name="Poliakov A."/>
            <person name="Porter A."/>
            <person name="Szajkowski L."/>
            <person name="Werner G."/>
            <person name="Zhou K."/>
            <person name="Grigoriev I.V."/>
            <person name="Rokhsar D.S."/>
            <person name="Grossman A.R."/>
        </authorList>
    </citation>
    <scope>NUCLEOTIDE SEQUENCE [LARGE SCALE GENOMIC DNA]</scope>
    <source>
        <strain evidence="2">CC-503</strain>
    </source>
</reference>
<dbReference type="OrthoDB" id="562642at2759"/>
<dbReference type="Gramene" id="PNW77043">
    <property type="protein sequence ID" value="PNW77043"/>
    <property type="gene ID" value="CHLRE_10g419900v5"/>
</dbReference>
<dbReference type="AlphaFoldDB" id="A0A2K3D935"/>
<dbReference type="GeneID" id="5728295"/>
<dbReference type="RefSeq" id="XP_042919843.1">
    <property type="nucleotide sequence ID" value="XM_043066446.1"/>
</dbReference>
<name>A0A2K3D935_CHLRE</name>
<dbReference type="PaxDb" id="3055-EDP06394"/>
<dbReference type="Proteomes" id="UP000006906">
    <property type="component" value="Chromosome 10"/>
</dbReference>
<dbReference type="ExpressionAtlas" id="A0A2K3D935">
    <property type="expression patterns" value="differential"/>
</dbReference>
<gene>
    <name evidence="1" type="ORF">CHLRE_10g419900v5</name>
</gene>
<protein>
    <submittedName>
        <fullName evidence="1">Uncharacterized protein</fullName>
    </submittedName>
</protein>
<keyword evidence="2" id="KW-1185">Reference proteome</keyword>
<proteinExistence type="predicted"/>
<evidence type="ECO:0000313" key="2">
    <source>
        <dbReference type="Proteomes" id="UP000006906"/>
    </source>
</evidence>